<evidence type="ECO:0000256" key="1">
    <source>
        <dbReference type="ARBA" id="ARBA00022737"/>
    </source>
</evidence>
<dbReference type="KEGG" id="psco:LY89DRAFT_718649"/>
<evidence type="ECO:0000313" key="4">
    <source>
        <dbReference type="EMBL" id="KUJ16932.1"/>
    </source>
</evidence>
<name>A0A194XB02_MOLSC</name>
<evidence type="ECO:0000313" key="5">
    <source>
        <dbReference type="Proteomes" id="UP000070700"/>
    </source>
</evidence>
<reference evidence="4 5" key="1">
    <citation type="submission" date="2015-10" db="EMBL/GenBank/DDBJ databases">
        <title>Full genome of DAOMC 229536 Phialocephala scopiformis, a fungal endophyte of spruce producing the potent anti-insectan compound rugulosin.</title>
        <authorList>
            <consortium name="DOE Joint Genome Institute"/>
            <person name="Walker A.K."/>
            <person name="Frasz S.L."/>
            <person name="Seifert K.A."/>
            <person name="Miller J.D."/>
            <person name="Mondo S.J."/>
            <person name="Labutti K."/>
            <person name="Lipzen A."/>
            <person name="Dockter R."/>
            <person name="Kennedy M."/>
            <person name="Grigoriev I.V."/>
            <person name="Spatafora J.W."/>
        </authorList>
    </citation>
    <scope>NUCLEOTIDE SEQUENCE [LARGE SCALE GENOMIC DNA]</scope>
    <source>
        <strain evidence="4 5">CBS 120377</strain>
    </source>
</reference>
<dbReference type="PANTHER" id="PTHR10039">
    <property type="entry name" value="AMELOGENIN"/>
    <property type="match status" value="1"/>
</dbReference>
<dbReference type="Pfam" id="PF24883">
    <property type="entry name" value="NPHP3_N"/>
    <property type="match status" value="2"/>
</dbReference>
<keyword evidence="1" id="KW-0677">Repeat</keyword>
<dbReference type="InterPro" id="IPR056884">
    <property type="entry name" value="NPHP3-like_N"/>
</dbReference>
<gene>
    <name evidence="4" type="ORF">LY89DRAFT_718649</name>
</gene>
<dbReference type="Gene3D" id="3.40.50.300">
    <property type="entry name" value="P-loop containing nucleotide triphosphate hydrolases"/>
    <property type="match status" value="1"/>
</dbReference>
<dbReference type="EMBL" id="KQ947415">
    <property type="protein sequence ID" value="KUJ16932.1"/>
    <property type="molecule type" value="Genomic_DNA"/>
</dbReference>
<feature type="region of interest" description="Disordered" evidence="2">
    <location>
        <begin position="829"/>
        <end position="852"/>
    </location>
</feature>
<keyword evidence="5" id="KW-1185">Reference proteome</keyword>
<dbReference type="InterPro" id="IPR027417">
    <property type="entry name" value="P-loop_NTPase"/>
</dbReference>
<dbReference type="PANTHER" id="PTHR10039:SF5">
    <property type="entry name" value="NACHT DOMAIN-CONTAINING PROTEIN"/>
    <property type="match status" value="1"/>
</dbReference>
<accession>A0A194XB02</accession>
<feature type="domain" description="Nephrocystin 3-like N-terminal" evidence="3">
    <location>
        <begin position="74"/>
        <end position="233"/>
    </location>
</feature>
<dbReference type="InParanoid" id="A0A194XB02"/>
<dbReference type="RefSeq" id="XP_018071287.1">
    <property type="nucleotide sequence ID" value="XM_018218429.1"/>
</dbReference>
<organism evidence="4 5">
    <name type="scientific">Mollisia scopiformis</name>
    <name type="common">Conifer needle endophyte fungus</name>
    <name type="synonym">Phialocephala scopiformis</name>
    <dbReference type="NCBI Taxonomy" id="149040"/>
    <lineage>
        <taxon>Eukaryota</taxon>
        <taxon>Fungi</taxon>
        <taxon>Dikarya</taxon>
        <taxon>Ascomycota</taxon>
        <taxon>Pezizomycotina</taxon>
        <taxon>Leotiomycetes</taxon>
        <taxon>Helotiales</taxon>
        <taxon>Mollisiaceae</taxon>
        <taxon>Mollisia</taxon>
    </lineage>
</organism>
<evidence type="ECO:0000259" key="3">
    <source>
        <dbReference type="Pfam" id="PF24883"/>
    </source>
</evidence>
<dbReference type="GeneID" id="28828155"/>
<protein>
    <recommendedName>
        <fullName evidence="3">Nephrocystin 3-like N-terminal domain-containing protein</fullName>
    </recommendedName>
</protein>
<feature type="domain" description="Nephrocystin 3-like N-terminal" evidence="3">
    <location>
        <begin position="584"/>
        <end position="757"/>
    </location>
</feature>
<feature type="region of interest" description="Disordered" evidence="2">
    <location>
        <begin position="1457"/>
        <end position="1482"/>
    </location>
</feature>
<dbReference type="SUPFAM" id="SSF52540">
    <property type="entry name" value="P-loop containing nucleoside triphosphate hydrolases"/>
    <property type="match status" value="1"/>
</dbReference>
<proteinExistence type="predicted"/>
<dbReference type="OrthoDB" id="3564998at2759"/>
<sequence>MSQDHDRGSSQSLSQTKFGDYARVHQGPIHNNYLGGPESDSNADFLDALSPIDPAVERTIYEGMNGFLPESILEWIFRDEGYKEWHLGDLQQQKPLLWIVDNTGKGSTAIILRLISHVEGFKHQPPFLGYCFCHPTEDLNKTTAHVLEGFLYLLLSSNDGALTHVKKKYKQGLRKSLKGPQRFFYLAKVTGFNFFIDGIDQLVNADRDFIHLLALIRSVTARGHDAKWVITSRNKEDWRTLELGFDHRDFTSFINVKAEQVPSTFSLSDAVDVIESYGLQMEGGRRKFQFQHNVLSSSLDWFRYTMRGNSWLSDCPQLGTGVTPSALLWYRPENLGSSSEIASELGLHIGELFGNQTDRARNVEAYFSFHYLRTGNQTPEHARKLDVGPSIALWSLFTALVKNCCIGRDDLSLMLLDLPYNTQDLVSRVCSRAAKMTEESKPNSLSQEEESVQSQKFIEDYWFDMFKDTDLPLLVDLIEKTRVLPAIKKYRFLLIVDSFHLIDKHRWAACLQLLDGLVIPGKFRVLASGGYRSKDCDESMLGLETINAASHPVSESTELREFLDMLHFDEIHARRDQVAQALPGTNEWLWSNAVYKKWSSAGGFLWISGKAGSGKSVLAKTIRFDFLRGLDTRKMFLCDWFYNRRGHEIGTAHISMLRALVHEIVGHHKSTFDTIKKYYREEMDVAFRCGEFPDWSIHILKVMLLALAAAPSTPETLAIIDALDESKDGQSRKEIIEMMFDITSTMHGRLRLIVLSRPEPQLLDRFKHCFHIAMQDNNRADIGRLVDFKLDDIRRAWVPNSSPTLESAFEKLRVSKTITTNVVKEPATTNDQSLVKRSSDRDQEHSDYRLPSQEEQELKNIRLYLMENSGGVVLWAHLILQELSMLVQKKTGFNIRLLRECAEKLPKELDYLYVYYFESLGVLEDPERLKMARRIFLWVVGTRSRESLQLQDLLDAIAIPELQEITEEDVIGIERWQIGGNWNKFRDIIYEHCGPLVEIVERRDASKEGHRIGHVEPVQPNWTIQLLHQTVRSFLENRTGPLQIDEHQAKQFVQQQTNLYLQLVLPKRPTSYCPILPPLKTIRRRSNTSLWPHASKSLEFWSLLPKNRGLNQDIIDELWTRSAWLSHIDYLSDRPFCRYALKILEKDGDTQSWVKSSVISEDDILPNHSFPLWWAFDSCLPRDEHNHRDYLREFTEQACLMGQPIAMEILLRFMELLKEMSRRKNSISKLRVYPWNRTLTMGAVDAFLVSANDHPTCVYPLATTLAKLYSEQDEDLETSSNVAISGLESIKENDRAVALAKVIDRRVKRHACTSLITPGIDTTTKSSLYELHCKLEIGTKIFKDSKEKPRNVTIGRIHEVIKTTLETLELTQKRNSGRRSPKGSMIDFWVNSTDEPFRWFTLASGSDEQALSRELSVEETIKSLDEVFSTWDFLDLTHLETAYDSFSRALPILPRDSQGEIRRGKRKSRASKSDKDEDINGE</sequence>
<feature type="compositionally biased region" description="Basic and acidic residues" evidence="2">
    <location>
        <begin position="837"/>
        <end position="848"/>
    </location>
</feature>
<evidence type="ECO:0000256" key="2">
    <source>
        <dbReference type="SAM" id="MobiDB-lite"/>
    </source>
</evidence>
<dbReference type="Proteomes" id="UP000070700">
    <property type="component" value="Unassembled WGS sequence"/>
</dbReference>